<protein>
    <recommendedName>
        <fullName evidence="3">PIN domain-containing protein</fullName>
    </recommendedName>
</protein>
<dbReference type="Proteomes" id="UP000032309">
    <property type="component" value="Unassembled WGS sequence"/>
</dbReference>
<accession>A0ABQ0JXQ1</accession>
<dbReference type="EMBL" id="BAFN01000001">
    <property type="protein sequence ID" value="GAN33465.1"/>
    <property type="molecule type" value="Genomic_DNA"/>
</dbReference>
<dbReference type="Gene3D" id="3.40.50.1010">
    <property type="entry name" value="5'-nuclease"/>
    <property type="match status" value="1"/>
</dbReference>
<proteinExistence type="predicted"/>
<gene>
    <name evidence="1" type="ORF">BROSI_A1989</name>
</gene>
<name>A0ABQ0JXQ1_9BACT</name>
<reference evidence="2" key="1">
    <citation type="journal article" date="2015" name="Genome Announc.">
        <title>Draft Genome Sequence of an Anaerobic Ammonium-Oxidizing Bacterium, "Candidatus Brocadia sinica".</title>
        <authorList>
            <person name="Oshiki M."/>
            <person name="Shinyako-Hata K."/>
            <person name="Satoh H."/>
            <person name="Okabe S."/>
        </authorList>
    </citation>
    <scope>NUCLEOTIDE SEQUENCE [LARGE SCALE GENOMIC DNA]</scope>
    <source>
        <strain evidence="2">JPN1</strain>
    </source>
</reference>
<dbReference type="SUPFAM" id="SSF88723">
    <property type="entry name" value="PIN domain-like"/>
    <property type="match status" value="1"/>
</dbReference>
<evidence type="ECO:0008006" key="3">
    <source>
        <dbReference type="Google" id="ProtNLM"/>
    </source>
</evidence>
<dbReference type="RefSeq" id="WP_052563507.1">
    <property type="nucleotide sequence ID" value="NZ_BAFN01000001.1"/>
</dbReference>
<dbReference type="InterPro" id="IPR029060">
    <property type="entry name" value="PIN-like_dom_sf"/>
</dbReference>
<comment type="caution">
    <text evidence="1">The sequence shown here is derived from an EMBL/GenBank/DDBJ whole genome shotgun (WGS) entry which is preliminary data.</text>
</comment>
<organism evidence="1 2">
    <name type="scientific">Candidatus Brocadia sinica JPN1</name>
    <dbReference type="NCBI Taxonomy" id="1197129"/>
    <lineage>
        <taxon>Bacteria</taxon>
        <taxon>Pseudomonadati</taxon>
        <taxon>Planctomycetota</taxon>
        <taxon>Candidatus Brocadiia</taxon>
        <taxon>Candidatus Brocadiales</taxon>
        <taxon>Candidatus Brocadiaceae</taxon>
        <taxon>Candidatus Brocadia</taxon>
    </lineage>
</organism>
<sequence>MNLVEVHMDFITDIHSLVWYFTEDARLSKKAIKVFEGTIKEGTVVVPAVVLAEIMYISKRGKIALSFEETVKKIEEYENFDIAPLDINILKKEFVQPELKEKSATEEFLSVCGAWEDDRSVEEQIKVIYSSRKSSTKMEHVF</sequence>
<evidence type="ECO:0000313" key="1">
    <source>
        <dbReference type="EMBL" id="GAN33465.1"/>
    </source>
</evidence>
<keyword evidence="2" id="KW-1185">Reference proteome</keyword>
<evidence type="ECO:0000313" key="2">
    <source>
        <dbReference type="Proteomes" id="UP000032309"/>
    </source>
</evidence>